<protein>
    <submittedName>
        <fullName evidence="4">Uncharacterized protein</fullName>
    </submittedName>
</protein>
<feature type="non-terminal residue" evidence="4">
    <location>
        <position position="1"/>
    </location>
</feature>
<sequence>YCASIVITEFYNKPEMAEPIFATISSLSASAFKRFSTLEGFTNNPDVVEEFMYTLSRLVDYLPAALFRSDLLEQTIRCAIVGMQVHHREANKGVLNFLEKAISHGLAMGIPENERAGLERTIAANGEGIITAICLALSGDSPLFFLDAGNGSLAGVLYKLAQLCPQPAMGWLQQGASKVAASNAAFEPITRQFVHELVQGAGTNRKQWGSVVRRFNDECWRVRRQQKQ</sequence>
<proteinExistence type="predicted"/>
<keyword evidence="3" id="KW-0539">Nucleus</keyword>
<evidence type="ECO:0000313" key="4">
    <source>
        <dbReference type="EMBL" id="GMI58546.1"/>
    </source>
</evidence>
<comment type="caution">
    <text evidence="4">The sequence shown here is derived from an EMBL/GenBank/DDBJ whole genome shotgun (WGS) entry which is preliminary data.</text>
</comment>
<dbReference type="PANTHER" id="PTHR12363:SF33">
    <property type="entry name" value="IMPORTIN-13"/>
    <property type="match status" value="1"/>
</dbReference>
<evidence type="ECO:0000256" key="2">
    <source>
        <dbReference type="ARBA" id="ARBA00022448"/>
    </source>
</evidence>
<dbReference type="InterPro" id="IPR011989">
    <property type="entry name" value="ARM-like"/>
</dbReference>
<dbReference type="PANTHER" id="PTHR12363">
    <property type="entry name" value="TRANSPORTIN 3 AND IMPORTIN 13"/>
    <property type="match status" value="1"/>
</dbReference>
<organism evidence="4 5">
    <name type="scientific">Tetraparma gracilis</name>
    <dbReference type="NCBI Taxonomy" id="2962635"/>
    <lineage>
        <taxon>Eukaryota</taxon>
        <taxon>Sar</taxon>
        <taxon>Stramenopiles</taxon>
        <taxon>Ochrophyta</taxon>
        <taxon>Bolidophyceae</taxon>
        <taxon>Parmales</taxon>
        <taxon>Triparmaceae</taxon>
        <taxon>Tetraparma</taxon>
    </lineage>
</organism>
<evidence type="ECO:0000313" key="5">
    <source>
        <dbReference type="Proteomes" id="UP001165060"/>
    </source>
</evidence>
<keyword evidence="5" id="KW-1185">Reference proteome</keyword>
<dbReference type="Gene3D" id="1.25.10.10">
    <property type="entry name" value="Leucine-rich Repeat Variant"/>
    <property type="match status" value="1"/>
</dbReference>
<reference evidence="4 5" key="1">
    <citation type="journal article" date="2023" name="Commun. Biol.">
        <title>Genome analysis of Parmales, the sister group of diatoms, reveals the evolutionary specialization of diatoms from phago-mixotrophs to photoautotrophs.</title>
        <authorList>
            <person name="Ban H."/>
            <person name="Sato S."/>
            <person name="Yoshikawa S."/>
            <person name="Yamada K."/>
            <person name="Nakamura Y."/>
            <person name="Ichinomiya M."/>
            <person name="Sato N."/>
            <person name="Blanc-Mathieu R."/>
            <person name="Endo H."/>
            <person name="Kuwata A."/>
            <person name="Ogata H."/>
        </authorList>
    </citation>
    <scope>NUCLEOTIDE SEQUENCE [LARGE SCALE GENOMIC DNA]</scope>
</reference>
<evidence type="ECO:0000256" key="1">
    <source>
        <dbReference type="ARBA" id="ARBA00004123"/>
    </source>
</evidence>
<dbReference type="EMBL" id="BRYB01006475">
    <property type="protein sequence ID" value="GMI58546.1"/>
    <property type="molecule type" value="Genomic_DNA"/>
</dbReference>
<keyword evidence="2" id="KW-0813">Transport</keyword>
<gene>
    <name evidence="4" type="ORF">TeGR_g12898</name>
</gene>
<comment type="subcellular location">
    <subcellularLocation>
        <location evidence="1">Nucleus</location>
    </subcellularLocation>
</comment>
<name>A0ABQ6NDR2_9STRA</name>
<dbReference type="InterPro" id="IPR051345">
    <property type="entry name" value="Importin_beta-like_NTR"/>
</dbReference>
<evidence type="ECO:0000256" key="3">
    <source>
        <dbReference type="ARBA" id="ARBA00023242"/>
    </source>
</evidence>
<dbReference type="Proteomes" id="UP001165060">
    <property type="component" value="Unassembled WGS sequence"/>
</dbReference>
<accession>A0ABQ6NDR2</accession>